<comment type="caution">
    <text evidence="14">The sequence shown here is derived from an EMBL/GenBank/DDBJ whole genome shotgun (WGS) entry which is preliminary data.</text>
</comment>
<evidence type="ECO:0000256" key="4">
    <source>
        <dbReference type="ARBA" id="ARBA00011738"/>
    </source>
</evidence>
<evidence type="ECO:0000256" key="11">
    <source>
        <dbReference type="ARBA" id="ARBA00047715"/>
    </source>
</evidence>
<gene>
    <name evidence="14" type="ORF">I7412_39800</name>
</gene>
<dbReference type="Proteomes" id="UP000604475">
    <property type="component" value="Unassembled WGS sequence"/>
</dbReference>
<dbReference type="PANTHER" id="PTHR13693:SF100">
    <property type="entry name" value="8-AMINO-7-OXONONANOATE SYNTHASE"/>
    <property type="match status" value="1"/>
</dbReference>
<dbReference type="AlphaFoldDB" id="A0A937UVF4"/>
<dbReference type="EC" id="2.3.1.47" evidence="5"/>
<proteinExistence type="inferred from homology"/>
<comment type="subunit">
    <text evidence="4">Homodimer.</text>
</comment>
<dbReference type="PANTHER" id="PTHR13693">
    <property type="entry name" value="CLASS II AMINOTRANSFERASE/8-AMINO-7-OXONONANOATE SYNTHASE"/>
    <property type="match status" value="1"/>
</dbReference>
<accession>A0A937UVF4</accession>
<dbReference type="SUPFAM" id="SSF53383">
    <property type="entry name" value="PLP-dependent transferases"/>
    <property type="match status" value="1"/>
</dbReference>
<evidence type="ECO:0000256" key="5">
    <source>
        <dbReference type="ARBA" id="ARBA00013187"/>
    </source>
</evidence>
<feature type="domain" description="Aminotransferase class I/classII large" evidence="13">
    <location>
        <begin position="46"/>
        <end position="380"/>
    </location>
</feature>
<evidence type="ECO:0000313" key="15">
    <source>
        <dbReference type="Proteomes" id="UP000604475"/>
    </source>
</evidence>
<sequence length="404" mass="40193">MDQRASAPPALPAPLTWLDANARARREAGLRRSVRPRPAVDSQVRLDLAGNDYLGLSRHPAVIEAGVAALRTWGAGSTGSRLVTGSTELHAELEDALAAHTGFAAGLVFASGYAANLGVVTALVRAGDLVVSDERNHASIVDACRLSRAEVAIVPHLDLAAVDEALAYRSYRRALVVTDSVFSADGDLAPLAGLHAVARRHGAVLLVDEAHALGVVGPGGRGAAAAAGLAGEPDVIATVTLSKSLGSQGGAVLGPVEVRDHLIDTARTFIFDTGLAPAAAGAALGALRLLVADPGLAASSRARARELALLAGAPEPAAAVVSVVLGAPERAVAAAATCREHGVAVGCFRPPTVPPGTSRLRLSARADLTDGDVALFATALAAAGGGAAGASGTGGTGGPGAARA</sequence>
<keyword evidence="7" id="KW-0093">Biotin biosynthesis</keyword>
<evidence type="ECO:0000259" key="13">
    <source>
        <dbReference type="Pfam" id="PF00155"/>
    </source>
</evidence>
<dbReference type="Gene3D" id="3.40.640.10">
    <property type="entry name" value="Type I PLP-dependent aspartate aminotransferase-like (Major domain)"/>
    <property type="match status" value="1"/>
</dbReference>
<comment type="pathway">
    <text evidence="2">Cofactor biosynthesis; biotin biosynthesis.</text>
</comment>
<evidence type="ECO:0000256" key="2">
    <source>
        <dbReference type="ARBA" id="ARBA00004746"/>
    </source>
</evidence>
<evidence type="ECO:0000256" key="3">
    <source>
        <dbReference type="ARBA" id="ARBA00010008"/>
    </source>
</evidence>
<evidence type="ECO:0000256" key="7">
    <source>
        <dbReference type="ARBA" id="ARBA00022756"/>
    </source>
</evidence>
<dbReference type="InterPro" id="IPR050087">
    <property type="entry name" value="AON_synthase_class-II"/>
</dbReference>
<keyword evidence="15" id="KW-1185">Reference proteome</keyword>
<keyword evidence="6" id="KW-0808">Transferase</keyword>
<organism evidence="14 15">
    <name type="scientific">Frankia nepalensis</name>
    <dbReference type="NCBI Taxonomy" id="1836974"/>
    <lineage>
        <taxon>Bacteria</taxon>
        <taxon>Bacillati</taxon>
        <taxon>Actinomycetota</taxon>
        <taxon>Actinomycetes</taxon>
        <taxon>Frankiales</taxon>
        <taxon>Frankiaceae</taxon>
        <taxon>Frankia</taxon>
    </lineage>
</organism>
<dbReference type="GO" id="GO:0009102">
    <property type="term" value="P:biotin biosynthetic process"/>
    <property type="evidence" value="ECO:0007669"/>
    <property type="project" value="UniProtKB-KW"/>
</dbReference>
<evidence type="ECO:0000256" key="8">
    <source>
        <dbReference type="ARBA" id="ARBA00022898"/>
    </source>
</evidence>
<keyword evidence="8 12" id="KW-0663">Pyridoxal phosphate</keyword>
<dbReference type="Gene3D" id="3.90.1150.10">
    <property type="entry name" value="Aspartate Aminotransferase, domain 1"/>
    <property type="match status" value="1"/>
</dbReference>
<evidence type="ECO:0000313" key="14">
    <source>
        <dbReference type="EMBL" id="MBL7633195.1"/>
    </source>
</evidence>
<evidence type="ECO:0000256" key="10">
    <source>
        <dbReference type="ARBA" id="ARBA00033381"/>
    </source>
</evidence>
<comment type="similarity">
    <text evidence="3">Belongs to the class-II pyridoxal-phosphate-dependent aminotransferase family. BioF subfamily.</text>
</comment>
<dbReference type="InterPro" id="IPR004839">
    <property type="entry name" value="Aminotransferase_I/II_large"/>
</dbReference>
<dbReference type="EMBL" id="JAEACQ010000376">
    <property type="protein sequence ID" value="MBL7633195.1"/>
    <property type="molecule type" value="Genomic_DNA"/>
</dbReference>
<comment type="catalytic activity">
    <reaction evidence="11">
        <text>6-carboxyhexanoyl-[ACP] + L-alanine + H(+) = (8S)-8-amino-7-oxononanoate + holo-[ACP] + CO2</text>
        <dbReference type="Rhea" id="RHEA:42288"/>
        <dbReference type="Rhea" id="RHEA-COMP:9685"/>
        <dbReference type="Rhea" id="RHEA-COMP:9955"/>
        <dbReference type="ChEBI" id="CHEBI:15378"/>
        <dbReference type="ChEBI" id="CHEBI:16526"/>
        <dbReference type="ChEBI" id="CHEBI:57972"/>
        <dbReference type="ChEBI" id="CHEBI:64479"/>
        <dbReference type="ChEBI" id="CHEBI:78846"/>
        <dbReference type="ChEBI" id="CHEBI:149468"/>
        <dbReference type="EC" id="2.3.1.47"/>
    </reaction>
</comment>
<dbReference type="InterPro" id="IPR015424">
    <property type="entry name" value="PyrdxlP-dep_Trfase"/>
</dbReference>
<dbReference type="GO" id="GO:0030170">
    <property type="term" value="F:pyridoxal phosphate binding"/>
    <property type="evidence" value="ECO:0007669"/>
    <property type="project" value="InterPro"/>
</dbReference>
<dbReference type="Pfam" id="PF00155">
    <property type="entry name" value="Aminotran_1_2"/>
    <property type="match status" value="1"/>
</dbReference>
<evidence type="ECO:0000256" key="1">
    <source>
        <dbReference type="ARBA" id="ARBA00001933"/>
    </source>
</evidence>
<evidence type="ECO:0000256" key="6">
    <source>
        <dbReference type="ARBA" id="ARBA00022679"/>
    </source>
</evidence>
<name>A0A937UVF4_9ACTN</name>
<evidence type="ECO:0000256" key="9">
    <source>
        <dbReference type="ARBA" id="ARBA00032610"/>
    </source>
</evidence>
<comment type="cofactor">
    <cofactor evidence="1 12">
        <name>pyridoxal 5'-phosphate</name>
        <dbReference type="ChEBI" id="CHEBI:597326"/>
    </cofactor>
</comment>
<dbReference type="GO" id="GO:0008710">
    <property type="term" value="F:8-amino-7-oxononanoate synthase activity"/>
    <property type="evidence" value="ECO:0007669"/>
    <property type="project" value="UniProtKB-EC"/>
</dbReference>
<dbReference type="InterPro" id="IPR015421">
    <property type="entry name" value="PyrdxlP-dep_Trfase_major"/>
</dbReference>
<dbReference type="InterPro" id="IPR001917">
    <property type="entry name" value="Aminotrans_II_pyridoxalP_BS"/>
</dbReference>
<dbReference type="InterPro" id="IPR015422">
    <property type="entry name" value="PyrdxlP-dep_Trfase_small"/>
</dbReference>
<reference evidence="14" key="1">
    <citation type="submission" date="2020-12" db="EMBL/GenBank/DDBJ databases">
        <title>Genomic characterization of non-nitrogen-fixing Frankia strains.</title>
        <authorList>
            <person name="Carlos-Shanley C."/>
            <person name="Guerra T."/>
            <person name="Hahn D."/>
        </authorList>
    </citation>
    <scope>NUCLEOTIDE SEQUENCE</scope>
    <source>
        <strain evidence="14">CN6</strain>
    </source>
</reference>
<protein>
    <recommendedName>
        <fullName evidence="5">8-amino-7-oxononanoate synthase</fullName>
        <ecNumber evidence="5">2.3.1.47</ecNumber>
    </recommendedName>
    <alternativeName>
        <fullName evidence="9">7-keto-8-amino-pelargonic acid synthase</fullName>
    </alternativeName>
    <alternativeName>
        <fullName evidence="10">8-amino-7-ketopelargonate synthase</fullName>
    </alternativeName>
</protein>
<dbReference type="PROSITE" id="PS00599">
    <property type="entry name" value="AA_TRANSFER_CLASS_2"/>
    <property type="match status" value="1"/>
</dbReference>
<evidence type="ECO:0000256" key="12">
    <source>
        <dbReference type="RuleBase" id="RU003693"/>
    </source>
</evidence>